<evidence type="ECO:0000256" key="5">
    <source>
        <dbReference type="PROSITE-ProRule" id="PRU00104"/>
    </source>
</evidence>
<evidence type="ECO:0000259" key="6">
    <source>
        <dbReference type="PROSITE" id="PS50237"/>
    </source>
</evidence>
<gene>
    <name evidence="7" type="primary">HUL4</name>
    <name evidence="7" type="ORF">HK105_207480</name>
</gene>
<dbReference type="InterPro" id="IPR000569">
    <property type="entry name" value="HECT_dom"/>
</dbReference>
<dbReference type="GO" id="GO:0061630">
    <property type="term" value="F:ubiquitin protein ligase activity"/>
    <property type="evidence" value="ECO:0007669"/>
    <property type="project" value="UniProtKB-EC"/>
</dbReference>
<sequence>MCCETVLGVPPAVRSFQCAVCQTVNDLDPLPPPAPPPPDRGPAALRPLLAAAPADPAAAARLAEAAAAAFASLDSVLELAGVPPAPAPIDDAAAAAAVAAASSAFAALATHPDAVAAAAAAAARLLRRPGRHIASEREALALHVLMELASVLSAKDRFESLLRIFGLSAALGHRIQKALVRWTSSLPAASFERRVELVGQFVTNRLATNPELMEAYDRDWGIRAAARASALLFTANMPRVPRLPHSSFYNTMVDMVDIVADFDRWQRQGNRQLFSFCQYAFMISLGSKMTILQADAETQMRQRFQEAIVRMAFHGVRTDPFLILSIRRAYLIQDSLNQLQSKILDLKKKLVIQFVGEEGVDAGGLTKEWFLLLVRQLFDPLYGMFIFDDDSRLCWFNVSSLEHETQYQLVGIVVGLSIYNNTILDVQLPLACFKKLLGYPVGLEDLKVLQPSLARGLQQLLDYTGDDVEDVFCRTFVAEYEAFGEIVQEPLIPDGATVPVTSQNKQDYVTRLVDWILNKSVAKQFEAFRAGFFQVCGGNALSIFLPEEIELMVRGSAQFDLQGLRLTAELDGFEPNEPVIEWFWQILDAFDAEMQRSFLSFVTGTDRIPATGTETLRIKVSCLGPDSEALPIAHTCFNQICIHRYSSKDKLERKLRQATQWSTGFLVK</sequence>
<evidence type="ECO:0000256" key="1">
    <source>
        <dbReference type="ARBA" id="ARBA00000885"/>
    </source>
</evidence>
<keyword evidence="4 5" id="KW-0833">Ubl conjugation pathway</keyword>
<dbReference type="Pfam" id="PF00632">
    <property type="entry name" value="HECT"/>
    <property type="match status" value="1"/>
</dbReference>
<dbReference type="Gene3D" id="3.90.1750.10">
    <property type="entry name" value="Hect, E3 ligase catalytic domains"/>
    <property type="match status" value="1"/>
</dbReference>
<dbReference type="SUPFAM" id="SSF56204">
    <property type="entry name" value="Hect, E3 ligase catalytic domain"/>
    <property type="match status" value="1"/>
</dbReference>
<feature type="active site" description="Glycyl thioester intermediate" evidence="5">
    <location>
        <position position="636"/>
    </location>
</feature>
<evidence type="ECO:0000256" key="3">
    <source>
        <dbReference type="ARBA" id="ARBA00022679"/>
    </source>
</evidence>
<dbReference type="Gene3D" id="3.30.2160.10">
    <property type="entry name" value="Hect, E3 ligase catalytic domain"/>
    <property type="match status" value="1"/>
</dbReference>
<dbReference type="PANTHER" id="PTHR45700">
    <property type="entry name" value="UBIQUITIN-PROTEIN LIGASE E3C"/>
    <property type="match status" value="1"/>
</dbReference>
<evidence type="ECO:0000313" key="7">
    <source>
        <dbReference type="EMBL" id="KAL2913025.1"/>
    </source>
</evidence>
<keyword evidence="7" id="KW-0012">Acyltransferase</keyword>
<dbReference type="CDD" id="cd00078">
    <property type="entry name" value="HECTc"/>
    <property type="match status" value="1"/>
</dbReference>
<protein>
    <recommendedName>
        <fullName evidence="2">HECT-type E3 ubiquitin transferase</fullName>
        <ecNumber evidence="2">2.3.2.26</ecNumber>
    </recommendedName>
</protein>
<comment type="caution">
    <text evidence="7">The sequence shown here is derived from an EMBL/GenBank/DDBJ whole genome shotgun (WGS) entry which is preliminary data.</text>
</comment>
<dbReference type="Proteomes" id="UP001527925">
    <property type="component" value="Unassembled WGS sequence"/>
</dbReference>
<accession>A0ABR4N0I1</accession>
<dbReference type="EC" id="2.3.2.26" evidence="2"/>
<dbReference type="PANTHER" id="PTHR45700:SF8">
    <property type="entry name" value="HECT-TYPE E3 UBIQUITIN TRANSFERASE"/>
    <property type="match status" value="1"/>
</dbReference>
<dbReference type="InterPro" id="IPR044611">
    <property type="entry name" value="E3A/B/C-like"/>
</dbReference>
<organism evidence="7 8">
    <name type="scientific">Polyrhizophydium stewartii</name>
    <dbReference type="NCBI Taxonomy" id="2732419"/>
    <lineage>
        <taxon>Eukaryota</taxon>
        <taxon>Fungi</taxon>
        <taxon>Fungi incertae sedis</taxon>
        <taxon>Chytridiomycota</taxon>
        <taxon>Chytridiomycota incertae sedis</taxon>
        <taxon>Chytridiomycetes</taxon>
        <taxon>Rhizophydiales</taxon>
        <taxon>Rhizophydiales incertae sedis</taxon>
        <taxon>Polyrhizophydium</taxon>
    </lineage>
</organism>
<dbReference type="InterPro" id="IPR035983">
    <property type="entry name" value="Hect_E3_ubiquitin_ligase"/>
</dbReference>
<dbReference type="Gene3D" id="3.30.2410.10">
    <property type="entry name" value="Hect, E3 ligase catalytic domain"/>
    <property type="match status" value="1"/>
</dbReference>
<dbReference type="EMBL" id="JADGIZ020000053">
    <property type="protein sequence ID" value="KAL2913025.1"/>
    <property type="molecule type" value="Genomic_DNA"/>
</dbReference>
<dbReference type="PROSITE" id="PS50237">
    <property type="entry name" value="HECT"/>
    <property type="match status" value="1"/>
</dbReference>
<evidence type="ECO:0000256" key="4">
    <source>
        <dbReference type="ARBA" id="ARBA00022786"/>
    </source>
</evidence>
<comment type="catalytic activity">
    <reaction evidence="1">
        <text>S-ubiquitinyl-[E2 ubiquitin-conjugating enzyme]-L-cysteine + [acceptor protein]-L-lysine = [E2 ubiquitin-conjugating enzyme]-L-cysteine + N(6)-ubiquitinyl-[acceptor protein]-L-lysine.</text>
        <dbReference type="EC" id="2.3.2.26"/>
    </reaction>
</comment>
<dbReference type="SMART" id="SM00119">
    <property type="entry name" value="HECTc"/>
    <property type="match status" value="1"/>
</dbReference>
<keyword evidence="8" id="KW-1185">Reference proteome</keyword>
<evidence type="ECO:0000313" key="8">
    <source>
        <dbReference type="Proteomes" id="UP001527925"/>
    </source>
</evidence>
<evidence type="ECO:0000256" key="2">
    <source>
        <dbReference type="ARBA" id="ARBA00012485"/>
    </source>
</evidence>
<keyword evidence="3 7" id="KW-0808">Transferase</keyword>
<name>A0ABR4N0I1_9FUNG</name>
<proteinExistence type="predicted"/>
<reference evidence="7 8" key="1">
    <citation type="submission" date="2023-09" db="EMBL/GenBank/DDBJ databases">
        <title>Pangenome analysis of Batrachochytrium dendrobatidis and related Chytrids.</title>
        <authorList>
            <person name="Yacoub M.N."/>
            <person name="Stajich J.E."/>
            <person name="James T.Y."/>
        </authorList>
    </citation>
    <scope>NUCLEOTIDE SEQUENCE [LARGE SCALE GENOMIC DNA]</scope>
    <source>
        <strain evidence="7 8">JEL0888</strain>
    </source>
</reference>
<feature type="domain" description="HECT" evidence="6">
    <location>
        <begin position="342"/>
        <end position="668"/>
    </location>
</feature>